<dbReference type="EMBL" id="BARV01019008">
    <property type="protein sequence ID" value="GAI26157.1"/>
    <property type="molecule type" value="Genomic_DNA"/>
</dbReference>
<feature type="non-terminal residue" evidence="1">
    <location>
        <position position="83"/>
    </location>
</feature>
<protein>
    <submittedName>
        <fullName evidence="1">Uncharacterized protein</fullName>
    </submittedName>
</protein>
<organism evidence="1">
    <name type="scientific">marine sediment metagenome</name>
    <dbReference type="NCBI Taxonomy" id="412755"/>
    <lineage>
        <taxon>unclassified sequences</taxon>
        <taxon>metagenomes</taxon>
        <taxon>ecological metagenomes</taxon>
    </lineage>
</organism>
<reference evidence="1" key="1">
    <citation type="journal article" date="2014" name="Front. Microbiol.">
        <title>High frequency of phylogenetically diverse reductive dehalogenase-homologous genes in deep subseafloor sedimentary metagenomes.</title>
        <authorList>
            <person name="Kawai M."/>
            <person name="Futagami T."/>
            <person name="Toyoda A."/>
            <person name="Takaki Y."/>
            <person name="Nishi S."/>
            <person name="Hori S."/>
            <person name="Arai W."/>
            <person name="Tsubouchi T."/>
            <person name="Morono Y."/>
            <person name="Uchiyama I."/>
            <person name="Ito T."/>
            <person name="Fujiyama A."/>
            <person name="Inagaki F."/>
            <person name="Takami H."/>
        </authorList>
    </citation>
    <scope>NUCLEOTIDE SEQUENCE</scope>
    <source>
        <strain evidence="1">Expedition CK06-06</strain>
    </source>
</reference>
<comment type="caution">
    <text evidence="1">The sequence shown here is derived from an EMBL/GenBank/DDBJ whole genome shotgun (WGS) entry which is preliminary data.</text>
</comment>
<sequence>MKVAKGTAQAKGIGKPDYAQEVSSARVRPGLRLEYKEVQRAGAIACFTGGSLVPACWCREPLEAGGTAYAIDMEEGFTDTPVP</sequence>
<gene>
    <name evidence="1" type="ORF">S06H3_32032</name>
</gene>
<dbReference type="AlphaFoldDB" id="X1M3I6"/>
<accession>X1M3I6</accession>
<proteinExistence type="predicted"/>
<name>X1M3I6_9ZZZZ</name>
<evidence type="ECO:0000313" key="1">
    <source>
        <dbReference type="EMBL" id="GAI26157.1"/>
    </source>
</evidence>